<comment type="similarity">
    <text evidence="2">Belongs to the KHG/KDPG aldolase family.</text>
</comment>
<dbReference type="HOGENOM" id="CLU_077795_2_1_11"/>
<keyword evidence="5" id="KW-0119">Carbohydrate metabolism</keyword>
<dbReference type="PANTHER" id="PTHR30246">
    <property type="entry name" value="2-KETO-3-DEOXY-6-PHOSPHOGLUCONATE ALDOLASE"/>
    <property type="match status" value="1"/>
</dbReference>
<evidence type="ECO:0000256" key="5">
    <source>
        <dbReference type="ARBA" id="ARBA00023277"/>
    </source>
</evidence>
<sequence length="208" mass="21401">MSTHESGTTPDIGTIMSASPVMALFRGMDAAPAVELAQRAWDVGIALVEVPIQEERYLPALEAVVAAGRERGLLVGAGTITTSDRVDAVARAGAAFTIAPGLDPDVVAASRAAGLPHLPGVATASEIQRAVALGCTWVKAFPASLLTPSWFRAMHGPFPQVRFVATGGIDASNAEEFLDGGASTVAVGSALADRSQVDRLADVIARRS</sequence>
<evidence type="ECO:0000313" key="7">
    <source>
        <dbReference type="Proteomes" id="UP000007962"/>
    </source>
</evidence>
<comment type="subunit">
    <text evidence="3">Homotrimer.</text>
</comment>
<evidence type="ECO:0000256" key="4">
    <source>
        <dbReference type="ARBA" id="ARBA00023239"/>
    </source>
</evidence>
<evidence type="ECO:0000256" key="3">
    <source>
        <dbReference type="ARBA" id="ARBA00011233"/>
    </source>
</evidence>
<comment type="pathway">
    <text evidence="1">Carbohydrate acid metabolism.</text>
</comment>
<dbReference type="EMBL" id="CP001618">
    <property type="protein sequence ID" value="ACQ79883.1"/>
    <property type="molecule type" value="Genomic_DNA"/>
</dbReference>
<keyword evidence="4" id="KW-0456">Lyase</keyword>
<dbReference type="RefSeq" id="WP_015882123.1">
    <property type="nucleotide sequence ID" value="NC_012669.1"/>
</dbReference>
<dbReference type="AlphaFoldDB" id="C5C3X0"/>
<dbReference type="SUPFAM" id="SSF51569">
    <property type="entry name" value="Aldolase"/>
    <property type="match status" value="1"/>
</dbReference>
<evidence type="ECO:0000313" key="6">
    <source>
        <dbReference type="EMBL" id="ACQ79883.1"/>
    </source>
</evidence>
<dbReference type="CDD" id="cd00452">
    <property type="entry name" value="KDPG_aldolase"/>
    <property type="match status" value="1"/>
</dbReference>
<evidence type="ECO:0000256" key="2">
    <source>
        <dbReference type="ARBA" id="ARBA00006906"/>
    </source>
</evidence>
<protein>
    <submittedName>
        <fullName evidence="6">KDPG and KHG aldolase</fullName>
    </submittedName>
</protein>
<proteinExistence type="inferred from homology"/>
<dbReference type="KEGG" id="bcv:Bcav_1627"/>
<dbReference type="PANTHER" id="PTHR30246:SF1">
    <property type="entry name" value="2-DEHYDRO-3-DEOXY-6-PHOSPHOGALACTONATE ALDOLASE-RELATED"/>
    <property type="match status" value="1"/>
</dbReference>
<dbReference type="Proteomes" id="UP000007962">
    <property type="component" value="Chromosome"/>
</dbReference>
<evidence type="ECO:0000256" key="1">
    <source>
        <dbReference type="ARBA" id="ARBA00004761"/>
    </source>
</evidence>
<dbReference type="InterPro" id="IPR000887">
    <property type="entry name" value="Aldlse_KDPG_KHG"/>
</dbReference>
<dbReference type="GO" id="GO:0016829">
    <property type="term" value="F:lyase activity"/>
    <property type="evidence" value="ECO:0007669"/>
    <property type="project" value="UniProtKB-KW"/>
</dbReference>
<accession>C5C3X0</accession>
<dbReference type="eggNOG" id="COG0800">
    <property type="taxonomic scope" value="Bacteria"/>
</dbReference>
<dbReference type="STRING" id="471853.Bcav_1627"/>
<dbReference type="Gene3D" id="3.20.20.70">
    <property type="entry name" value="Aldolase class I"/>
    <property type="match status" value="1"/>
</dbReference>
<gene>
    <name evidence="6" type="ordered locus">Bcav_1627</name>
</gene>
<name>C5C3X0_BEUC1</name>
<dbReference type="Pfam" id="PF01081">
    <property type="entry name" value="Aldolase"/>
    <property type="match status" value="1"/>
</dbReference>
<dbReference type="InterPro" id="IPR013785">
    <property type="entry name" value="Aldolase_TIM"/>
</dbReference>
<organism evidence="6 7">
    <name type="scientific">Beutenbergia cavernae (strain ATCC BAA-8 / DSM 12333 / CCUG 43141 / JCM 11478 / NBRC 16432 / NCIMB 13614 / HKI 0122)</name>
    <dbReference type="NCBI Taxonomy" id="471853"/>
    <lineage>
        <taxon>Bacteria</taxon>
        <taxon>Bacillati</taxon>
        <taxon>Actinomycetota</taxon>
        <taxon>Actinomycetes</taxon>
        <taxon>Micrococcales</taxon>
        <taxon>Beutenbergiaceae</taxon>
        <taxon>Beutenbergia</taxon>
    </lineage>
</organism>
<keyword evidence="7" id="KW-1185">Reference proteome</keyword>
<reference evidence="6 7" key="1">
    <citation type="journal article" date="2009" name="Stand. Genomic Sci.">
        <title>Complete genome sequence of Beutenbergia cavernae type strain (HKI 0122).</title>
        <authorList>
            <person name="Land M."/>
            <person name="Pukall R."/>
            <person name="Abt B."/>
            <person name="Goker M."/>
            <person name="Rohde M."/>
            <person name="Glavina Del Rio T."/>
            <person name="Tice H."/>
            <person name="Copeland A."/>
            <person name="Cheng J.F."/>
            <person name="Lucas S."/>
            <person name="Chen F."/>
            <person name="Nolan M."/>
            <person name="Bruce D."/>
            <person name="Goodwin L."/>
            <person name="Pitluck S."/>
            <person name="Ivanova N."/>
            <person name="Mavromatis K."/>
            <person name="Ovchinnikova G."/>
            <person name="Pati A."/>
            <person name="Chen A."/>
            <person name="Palaniappan K."/>
            <person name="Hauser L."/>
            <person name="Chang Y.J."/>
            <person name="Jefferies C.C."/>
            <person name="Saunders E."/>
            <person name="Brettin T."/>
            <person name="Detter J.C."/>
            <person name="Han C."/>
            <person name="Chain P."/>
            <person name="Bristow J."/>
            <person name="Eisen J.A."/>
            <person name="Markowitz V."/>
            <person name="Hugenholtz P."/>
            <person name="Kyrpides N.C."/>
            <person name="Klenk H.P."/>
            <person name="Lapidus A."/>
        </authorList>
    </citation>
    <scope>NUCLEOTIDE SEQUENCE [LARGE SCALE GENOMIC DNA]</scope>
    <source>
        <strain evidence="7">ATCC BAA-8 / DSM 12333 / NBRC 16432</strain>
    </source>
</reference>